<feature type="transmembrane region" description="Helical" evidence="1">
    <location>
        <begin position="195"/>
        <end position="219"/>
    </location>
</feature>
<proteinExistence type="predicted"/>
<dbReference type="Gene3D" id="1.10.287.70">
    <property type="match status" value="1"/>
</dbReference>
<keyword evidence="1" id="KW-0812">Transmembrane</keyword>
<dbReference type="SUPFAM" id="SSF81324">
    <property type="entry name" value="Voltage-gated potassium channels"/>
    <property type="match status" value="1"/>
</dbReference>
<gene>
    <name evidence="3" type="ORF">ECRASSUSDP1_LOCUS489</name>
</gene>
<keyword evidence="1" id="KW-1133">Transmembrane helix</keyword>
<keyword evidence="4" id="KW-1185">Reference proteome</keyword>
<feature type="transmembrane region" description="Helical" evidence="1">
    <location>
        <begin position="332"/>
        <end position="352"/>
    </location>
</feature>
<dbReference type="Pfam" id="PF07885">
    <property type="entry name" value="Ion_trans_2"/>
    <property type="match status" value="1"/>
</dbReference>
<feature type="transmembrane region" description="Helical" evidence="1">
    <location>
        <begin position="159"/>
        <end position="183"/>
    </location>
</feature>
<evidence type="ECO:0000256" key="1">
    <source>
        <dbReference type="SAM" id="Phobius"/>
    </source>
</evidence>
<organism evidence="3 4">
    <name type="scientific">Euplotes crassus</name>
    <dbReference type="NCBI Taxonomy" id="5936"/>
    <lineage>
        <taxon>Eukaryota</taxon>
        <taxon>Sar</taxon>
        <taxon>Alveolata</taxon>
        <taxon>Ciliophora</taxon>
        <taxon>Intramacronucleata</taxon>
        <taxon>Spirotrichea</taxon>
        <taxon>Hypotrichia</taxon>
        <taxon>Euplotida</taxon>
        <taxon>Euplotidae</taxon>
        <taxon>Moneuplotes</taxon>
    </lineage>
</organism>
<accession>A0AAD1X377</accession>
<evidence type="ECO:0000313" key="3">
    <source>
        <dbReference type="EMBL" id="CAI2359204.1"/>
    </source>
</evidence>
<dbReference type="InterPro" id="IPR013099">
    <property type="entry name" value="K_chnl_dom"/>
</dbReference>
<sequence>MESDSYKDKDPFDASIHDSFEGNSKILNFTNRFDTMDNFLGTTKNLFLMEDSQFYGDLQISKPKENAKQQEEKLEEAKQDDPCQGIEKQLGDNWFIKDTGLTTPQRKKLHKQETLNLMKKRNHLAHVFVKNMSSKLNDLKVSQYGSAKMIDNELDKYRYIVYAISFLAILGVAICAIEQELYIRHGKGNYTLDRVLLLSCNLFITFLVSILTAFSYYQGVFIKRAEGVLLTIDSLQKEQLIWLILEIILNFIHPMPFLCNTTFNEQVYPLNISLPKRVDTVLFIAMVHIRAYHLCRPFLLSSDYMTNRAYRVCNISRTDCSYWFAIRSVFKAYTASVTVLLFIFCTIFYGALLRFNEGAAHVYSEKVQNFNWRNSLWCSYITMTTVGYGDFYPVTFYGCCSGVLCSLAGSLIQSLAVIALFEILDFQPSEDFSYNLLKFLEKKDKLLYRATRMMISMFRFNKYKIKKYLVRYSNRSWLFSKSSTNLRISYMSRLTKGDYMRRDIKSLKRKTQNICKMIEAIKNHDEKYTKFDNDFIPSSRTKLLIPSSKVFQEPKTLAQLLDKEEDSLVEKKLNSITGIIYQKLNSVISVNQFHPCKPVINFTCMVYIISKRVILATSICANIQHSLGISLFCYILMEYPNWKYLFSSYFLSRS</sequence>
<reference evidence="3" key="1">
    <citation type="submission" date="2023-07" db="EMBL/GenBank/DDBJ databases">
        <authorList>
            <consortium name="AG Swart"/>
            <person name="Singh M."/>
            <person name="Singh A."/>
            <person name="Seah K."/>
            <person name="Emmerich C."/>
        </authorList>
    </citation>
    <scope>NUCLEOTIDE SEQUENCE</scope>
    <source>
        <strain evidence="3">DP1</strain>
    </source>
</reference>
<dbReference type="PANTHER" id="PTHR10153">
    <property type="entry name" value="SMALL CONDUCTANCE CALCIUM-ACTIVATED POTASSIUM CHANNEL"/>
    <property type="match status" value="1"/>
</dbReference>
<protein>
    <recommendedName>
        <fullName evidence="2">Potassium channel domain-containing protein</fullName>
    </recommendedName>
</protein>
<evidence type="ECO:0000259" key="2">
    <source>
        <dbReference type="Pfam" id="PF07885"/>
    </source>
</evidence>
<dbReference type="InterPro" id="IPR015449">
    <property type="entry name" value="K_chnl_Ca-activ_SK"/>
</dbReference>
<comment type="caution">
    <text evidence="3">The sequence shown here is derived from an EMBL/GenBank/DDBJ whole genome shotgun (WGS) entry which is preliminary data.</text>
</comment>
<dbReference type="GO" id="GO:0016286">
    <property type="term" value="F:small conductance calcium-activated potassium channel activity"/>
    <property type="evidence" value="ECO:0007669"/>
    <property type="project" value="InterPro"/>
</dbReference>
<dbReference type="EMBL" id="CAMPGE010000457">
    <property type="protein sequence ID" value="CAI2359204.1"/>
    <property type="molecule type" value="Genomic_DNA"/>
</dbReference>
<keyword evidence="1" id="KW-0472">Membrane</keyword>
<dbReference type="GO" id="GO:0016020">
    <property type="term" value="C:membrane"/>
    <property type="evidence" value="ECO:0007669"/>
    <property type="project" value="InterPro"/>
</dbReference>
<dbReference type="AlphaFoldDB" id="A0AAD1X377"/>
<feature type="domain" description="Potassium channel" evidence="2">
    <location>
        <begin position="338"/>
        <end position="413"/>
    </location>
</feature>
<dbReference type="Proteomes" id="UP001295684">
    <property type="component" value="Unassembled WGS sequence"/>
</dbReference>
<evidence type="ECO:0000313" key="4">
    <source>
        <dbReference type="Proteomes" id="UP001295684"/>
    </source>
</evidence>
<name>A0AAD1X377_EUPCR</name>